<protein>
    <recommendedName>
        <fullName evidence="2">DUF3741 domain-containing protein</fullName>
    </recommendedName>
</protein>
<feature type="domain" description="DUF3741" evidence="2">
    <location>
        <begin position="12"/>
        <end position="29"/>
    </location>
</feature>
<dbReference type="AlphaFoldDB" id="A0A9D5CT33"/>
<dbReference type="PANTHER" id="PTHR35499:SF1">
    <property type="entry name" value="DUF3741 DOMAIN-CONTAINING PROTEIN"/>
    <property type="match status" value="1"/>
</dbReference>
<sequence length="205" mass="23572">MEQDNDQKKGITTSPCLVARLMGLDSMPVSPCSTPPSSISRSKSTSYLQSTRPVFFTTDQRVKTSSVSFREVPTFLKQENEDFLVLTFNADDKESNSSRTKVDEKDHEKIKERRRSSRRRLSSELESLVQDGGWMKVNKKEIAVEMIRKDEEIFQSNCELGDEEVKTMNWIARNGWNSEQVEEIAVETGLEILSFLLLEVVKEFY</sequence>
<accession>A0A9D5CT33</accession>
<name>A0A9D5CT33_9LILI</name>
<feature type="region of interest" description="Disordered" evidence="1">
    <location>
        <begin position="26"/>
        <end position="45"/>
    </location>
</feature>
<dbReference type="InterPro" id="IPR032795">
    <property type="entry name" value="DUF3741-assoc"/>
</dbReference>
<dbReference type="EMBL" id="JAGGNH010000003">
    <property type="protein sequence ID" value="KAJ0979356.1"/>
    <property type="molecule type" value="Genomic_DNA"/>
</dbReference>
<organism evidence="3 4">
    <name type="scientific">Dioscorea zingiberensis</name>
    <dbReference type="NCBI Taxonomy" id="325984"/>
    <lineage>
        <taxon>Eukaryota</taxon>
        <taxon>Viridiplantae</taxon>
        <taxon>Streptophyta</taxon>
        <taxon>Embryophyta</taxon>
        <taxon>Tracheophyta</taxon>
        <taxon>Spermatophyta</taxon>
        <taxon>Magnoliopsida</taxon>
        <taxon>Liliopsida</taxon>
        <taxon>Dioscoreales</taxon>
        <taxon>Dioscoreaceae</taxon>
        <taxon>Dioscorea</taxon>
    </lineage>
</organism>
<gene>
    <name evidence="3" type="ORF">J5N97_014830</name>
</gene>
<dbReference type="OrthoDB" id="1924799at2759"/>
<dbReference type="PANTHER" id="PTHR35499">
    <property type="entry name" value="OS05G0128300 PROTEIN"/>
    <property type="match status" value="1"/>
</dbReference>
<reference evidence="3" key="1">
    <citation type="submission" date="2021-03" db="EMBL/GenBank/DDBJ databases">
        <authorList>
            <person name="Li Z."/>
            <person name="Yang C."/>
        </authorList>
    </citation>
    <scope>NUCLEOTIDE SEQUENCE</scope>
    <source>
        <strain evidence="3">Dzin_1.0</strain>
        <tissue evidence="3">Leaf</tissue>
    </source>
</reference>
<evidence type="ECO:0000313" key="3">
    <source>
        <dbReference type="EMBL" id="KAJ0979356.1"/>
    </source>
</evidence>
<proteinExistence type="predicted"/>
<evidence type="ECO:0000259" key="2">
    <source>
        <dbReference type="Pfam" id="PF14383"/>
    </source>
</evidence>
<feature type="region of interest" description="Disordered" evidence="1">
    <location>
        <begin position="94"/>
        <end position="117"/>
    </location>
</feature>
<feature type="compositionally biased region" description="Basic and acidic residues" evidence="1">
    <location>
        <begin position="94"/>
        <end position="111"/>
    </location>
</feature>
<dbReference type="Pfam" id="PF14383">
    <property type="entry name" value="VARLMGL"/>
    <property type="match status" value="1"/>
</dbReference>
<evidence type="ECO:0000313" key="4">
    <source>
        <dbReference type="Proteomes" id="UP001085076"/>
    </source>
</evidence>
<evidence type="ECO:0000256" key="1">
    <source>
        <dbReference type="SAM" id="MobiDB-lite"/>
    </source>
</evidence>
<keyword evidence="4" id="KW-1185">Reference proteome</keyword>
<dbReference type="Proteomes" id="UP001085076">
    <property type="component" value="Miscellaneous, Linkage group lg03"/>
</dbReference>
<reference evidence="3" key="2">
    <citation type="journal article" date="2022" name="Hortic Res">
        <title>The genome of Dioscorea zingiberensis sheds light on the biosynthesis, origin and evolution of the medicinally important diosgenin saponins.</title>
        <authorList>
            <person name="Li Y."/>
            <person name="Tan C."/>
            <person name="Li Z."/>
            <person name="Guo J."/>
            <person name="Li S."/>
            <person name="Chen X."/>
            <person name="Wang C."/>
            <person name="Dai X."/>
            <person name="Yang H."/>
            <person name="Song W."/>
            <person name="Hou L."/>
            <person name="Xu J."/>
            <person name="Tong Z."/>
            <person name="Xu A."/>
            <person name="Yuan X."/>
            <person name="Wang W."/>
            <person name="Yang Q."/>
            <person name="Chen L."/>
            <person name="Sun Z."/>
            <person name="Wang K."/>
            <person name="Pan B."/>
            <person name="Chen J."/>
            <person name="Bao Y."/>
            <person name="Liu F."/>
            <person name="Qi X."/>
            <person name="Gang D.R."/>
            <person name="Wen J."/>
            <person name="Li J."/>
        </authorList>
    </citation>
    <scope>NUCLEOTIDE SEQUENCE</scope>
    <source>
        <strain evidence="3">Dzin_1.0</strain>
    </source>
</reference>
<comment type="caution">
    <text evidence="3">The sequence shown here is derived from an EMBL/GenBank/DDBJ whole genome shotgun (WGS) entry which is preliminary data.</text>
</comment>